<evidence type="ECO:0000256" key="1">
    <source>
        <dbReference type="SAM" id="MobiDB-lite"/>
    </source>
</evidence>
<feature type="compositionally biased region" description="Polar residues" evidence="1">
    <location>
        <begin position="177"/>
        <end position="205"/>
    </location>
</feature>
<evidence type="ECO:0000313" key="3">
    <source>
        <dbReference type="Proteomes" id="UP000002058"/>
    </source>
</evidence>
<proteinExistence type="predicted"/>
<dbReference type="OMA" id="LFMTWLR"/>
<dbReference type="Proteomes" id="UP000002058">
    <property type="component" value="Unassembled WGS sequence"/>
</dbReference>
<feature type="region of interest" description="Disordered" evidence="1">
    <location>
        <begin position="239"/>
        <end position="284"/>
    </location>
</feature>
<dbReference type="VEuPathDB" id="FungiDB:UREG_07585"/>
<feature type="region of interest" description="Disordered" evidence="1">
    <location>
        <begin position="93"/>
        <end position="205"/>
    </location>
</feature>
<sequence length="351" mass="39592">MGLPVGYRPDPLEKRTRCKNKVHMLPHRKKSSQDRSASLDLNLSAVENEGLGIYTNLDRDQRYGDAYVTAARLAGSVGHNRSISGNSQYSTTLTMSTANNKPGSQYVHPMRQTPRPRTPISRSHQNSTNDSASDTLQFPDLDVQTTINSREPFNQSSSLNSNMEPRRSFNVQRELRQTSSQTNVGRTSSSFSRALDNNSAQETISPVSRSSLEFAFRSKSRPSTTDPVARAAAIQAARQAFEDREAAKSRKHEQRHMKAQDRELRRLEQKEHHQSSGKAPRLADFTFRNQKLNEKAANPDSQGRSGHGAGYRNEEEKAGFKLKSPKSAWLLFLTWLRTRIFKMGKKIKKMS</sequence>
<dbReference type="eggNOG" id="ENOG502S6IQ">
    <property type="taxonomic scope" value="Eukaryota"/>
</dbReference>
<dbReference type="GeneID" id="8437838"/>
<organism evidence="2 3">
    <name type="scientific">Uncinocarpus reesii (strain UAMH 1704)</name>
    <dbReference type="NCBI Taxonomy" id="336963"/>
    <lineage>
        <taxon>Eukaryota</taxon>
        <taxon>Fungi</taxon>
        <taxon>Dikarya</taxon>
        <taxon>Ascomycota</taxon>
        <taxon>Pezizomycotina</taxon>
        <taxon>Eurotiomycetes</taxon>
        <taxon>Eurotiomycetidae</taxon>
        <taxon>Onygenales</taxon>
        <taxon>Onygenaceae</taxon>
        <taxon>Uncinocarpus</taxon>
    </lineage>
</organism>
<gene>
    <name evidence="2" type="ORF">UREG_07585</name>
</gene>
<reference evidence="3" key="1">
    <citation type="journal article" date="2009" name="Genome Res.">
        <title>Comparative genomic analyses of the human fungal pathogens Coccidioides and their relatives.</title>
        <authorList>
            <person name="Sharpton T.J."/>
            <person name="Stajich J.E."/>
            <person name="Rounsley S.D."/>
            <person name="Gardner M.J."/>
            <person name="Wortman J.R."/>
            <person name="Jordar V.S."/>
            <person name="Maiti R."/>
            <person name="Kodira C.D."/>
            <person name="Neafsey D.E."/>
            <person name="Zeng Q."/>
            <person name="Hung C.-Y."/>
            <person name="McMahan C."/>
            <person name="Muszewska A."/>
            <person name="Grynberg M."/>
            <person name="Mandel M.A."/>
            <person name="Kellner E.M."/>
            <person name="Barker B.M."/>
            <person name="Galgiani J.N."/>
            <person name="Orbach M.J."/>
            <person name="Kirkland T.N."/>
            <person name="Cole G.T."/>
            <person name="Henn M.R."/>
            <person name="Birren B.W."/>
            <person name="Taylor J.W."/>
        </authorList>
    </citation>
    <scope>NUCLEOTIDE SEQUENCE [LARGE SCALE GENOMIC DNA]</scope>
    <source>
        <strain evidence="3">UAMH 1704</strain>
    </source>
</reference>
<feature type="compositionally biased region" description="Basic and acidic residues" evidence="1">
    <location>
        <begin position="256"/>
        <end position="274"/>
    </location>
</feature>
<dbReference type="RefSeq" id="XP_002582812.1">
    <property type="nucleotide sequence ID" value="XM_002582766.1"/>
</dbReference>
<protein>
    <submittedName>
        <fullName evidence="2">Uncharacterized protein</fullName>
    </submittedName>
</protein>
<dbReference type="HOGENOM" id="CLU_047875_0_0_1"/>
<name>C4JZI4_UNCRE</name>
<feature type="compositionally biased region" description="Polar residues" evidence="1">
    <location>
        <begin position="120"/>
        <end position="136"/>
    </location>
</feature>
<accession>C4JZI4</accession>
<dbReference type="KEGG" id="ure:UREG_07585"/>
<dbReference type="InParanoid" id="C4JZI4"/>
<dbReference type="AlphaFoldDB" id="C4JZI4"/>
<feature type="compositionally biased region" description="Polar residues" evidence="1">
    <location>
        <begin position="93"/>
        <end position="103"/>
    </location>
</feature>
<evidence type="ECO:0000313" key="2">
    <source>
        <dbReference type="EMBL" id="EEP82720.1"/>
    </source>
</evidence>
<dbReference type="EMBL" id="CH476619">
    <property type="protein sequence ID" value="EEP82720.1"/>
    <property type="molecule type" value="Genomic_DNA"/>
</dbReference>
<keyword evidence="3" id="KW-1185">Reference proteome</keyword>
<feature type="compositionally biased region" description="Polar residues" evidence="1">
    <location>
        <begin position="143"/>
        <end position="163"/>
    </location>
</feature>
<dbReference type="OrthoDB" id="5377213at2759"/>